<dbReference type="PANTHER" id="PTHR30502:SF0">
    <property type="entry name" value="PHOSPHOENOLPYRUVATE CARBOXYLASE FAMILY PROTEIN"/>
    <property type="match status" value="1"/>
</dbReference>
<reference evidence="5 6" key="1">
    <citation type="submission" date="2019-05" db="EMBL/GenBank/DDBJ databases">
        <title>Kocuria coralli sp. nov., a novel actinobacterium isolated from coral reef seawater.</title>
        <authorList>
            <person name="Li J."/>
        </authorList>
    </citation>
    <scope>NUCLEOTIDE SEQUENCE [LARGE SCALE GENOMIC DNA]</scope>
    <source>
        <strain evidence="5 6">SCSIO 13007</strain>
    </source>
</reference>
<dbReference type="GO" id="GO:0005737">
    <property type="term" value="C:cytoplasm"/>
    <property type="evidence" value="ECO:0007669"/>
    <property type="project" value="TreeGrafter"/>
</dbReference>
<keyword evidence="3" id="KW-0456">Lyase</keyword>
<keyword evidence="6" id="KW-1185">Reference proteome</keyword>
<evidence type="ECO:0000259" key="4">
    <source>
        <dbReference type="Pfam" id="PF03328"/>
    </source>
</evidence>
<accession>A0A5J5KXJ2</accession>
<dbReference type="RefSeq" id="WP_158033764.1">
    <property type="nucleotide sequence ID" value="NZ_ML708616.1"/>
</dbReference>
<name>A0A5J5KXJ2_9MICC</name>
<comment type="similarity">
    <text evidence="1">Belongs to the HpcH/HpaI aldolase family.</text>
</comment>
<dbReference type="Pfam" id="PF03328">
    <property type="entry name" value="HpcH_HpaI"/>
    <property type="match status" value="1"/>
</dbReference>
<evidence type="ECO:0000256" key="1">
    <source>
        <dbReference type="ARBA" id="ARBA00005568"/>
    </source>
</evidence>
<evidence type="ECO:0000313" key="5">
    <source>
        <dbReference type="EMBL" id="KAA9394393.1"/>
    </source>
</evidence>
<organism evidence="5 6">
    <name type="scientific">Kocuria coralli</name>
    <dbReference type="NCBI Taxonomy" id="1461025"/>
    <lineage>
        <taxon>Bacteria</taxon>
        <taxon>Bacillati</taxon>
        <taxon>Actinomycetota</taxon>
        <taxon>Actinomycetes</taxon>
        <taxon>Micrococcales</taxon>
        <taxon>Micrococcaceae</taxon>
        <taxon>Kocuria</taxon>
    </lineage>
</organism>
<comment type="caution">
    <text evidence="5">The sequence shown here is derived from an EMBL/GenBank/DDBJ whole genome shotgun (WGS) entry which is preliminary data.</text>
</comment>
<gene>
    <name evidence="5" type="ORF">FCK90_07385</name>
</gene>
<dbReference type="InterPro" id="IPR005000">
    <property type="entry name" value="Aldolase/citrate-lyase_domain"/>
</dbReference>
<dbReference type="OrthoDB" id="86160at2"/>
<dbReference type="PANTHER" id="PTHR30502">
    <property type="entry name" value="2-KETO-3-DEOXY-L-RHAMNONATE ALDOLASE"/>
    <property type="match status" value="1"/>
</dbReference>
<dbReference type="GO" id="GO:0016832">
    <property type="term" value="F:aldehyde-lyase activity"/>
    <property type="evidence" value="ECO:0007669"/>
    <property type="project" value="TreeGrafter"/>
</dbReference>
<evidence type="ECO:0000256" key="3">
    <source>
        <dbReference type="ARBA" id="ARBA00023239"/>
    </source>
</evidence>
<dbReference type="EMBL" id="SZWF01000007">
    <property type="protein sequence ID" value="KAA9394393.1"/>
    <property type="molecule type" value="Genomic_DNA"/>
</dbReference>
<evidence type="ECO:0000256" key="2">
    <source>
        <dbReference type="ARBA" id="ARBA00022723"/>
    </source>
</evidence>
<protein>
    <submittedName>
        <fullName evidence="5">2,4-dihydroxyhept-2-ene-1,7-dioic acid aldolase</fullName>
    </submittedName>
</protein>
<keyword evidence="2" id="KW-0479">Metal-binding</keyword>
<dbReference type="Gene3D" id="3.20.20.60">
    <property type="entry name" value="Phosphoenolpyruvate-binding domains"/>
    <property type="match status" value="1"/>
</dbReference>
<dbReference type="InterPro" id="IPR015813">
    <property type="entry name" value="Pyrv/PenolPyrv_kinase-like_dom"/>
</dbReference>
<dbReference type="InterPro" id="IPR040442">
    <property type="entry name" value="Pyrv_kinase-like_dom_sf"/>
</dbReference>
<sequence length="263" mass="27389">MSAGPLDQGAVRRRIRGGGITSGCFAGMASPMAVEVMAAAGVDWVVLDLEHGGGGEEQVGPAVVAAGAYGASVLVRVETPERLRIGRVLDAGAAGVMIPRVESAEQVRSIMRHLRYPPRGDRGVATYNRSIRWGLDKEALAQADDRVTTIVQIETLQALAEADEIAAIDGVDVLFVGPLDLSYAVGHPVDFEAPEFTEALARVLAAAERHQVAAGILCPGPEVAARRRREGFRFLAVGSDSTLLAAATSAAMAQAREGSPAAG</sequence>
<evidence type="ECO:0000313" key="6">
    <source>
        <dbReference type="Proteomes" id="UP000325957"/>
    </source>
</evidence>
<dbReference type="Proteomes" id="UP000325957">
    <property type="component" value="Unassembled WGS sequence"/>
</dbReference>
<proteinExistence type="inferred from homology"/>
<dbReference type="SUPFAM" id="SSF51621">
    <property type="entry name" value="Phosphoenolpyruvate/pyruvate domain"/>
    <property type="match status" value="1"/>
</dbReference>
<feature type="domain" description="HpcH/HpaI aldolase/citrate lyase" evidence="4">
    <location>
        <begin position="22"/>
        <end position="245"/>
    </location>
</feature>
<dbReference type="GO" id="GO:0046872">
    <property type="term" value="F:metal ion binding"/>
    <property type="evidence" value="ECO:0007669"/>
    <property type="project" value="UniProtKB-KW"/>
</dbReference>
<dbReference type="InterPro" id="IPR050251">
    <property type="entry name" value="HpcH-HpaI_aldolase"/>
</dbReference>
<dbReference type="AlphaFoldDB" id="A0A5J5KXJ2"/>